<dbReference type="VEuPathDB" id="FungiDB:BD410DRAFT_525936"/>
<feature type="region of interest" description="Disordered" evidence="1">
    <location>
        <begin position="121"/>
        <end position="148"/>
    </location>
</feature>
<evidence type="ECO:0000313" key="2">
    <source>
        <dbReference type="EMBL" id="TDL26575.1"/>
    </source>
</evidence>
<organism evidence="2 3">
    <name type="scientific">Rickenella mellea</name>
    <dbReference type="NCBI Taxonomy" id="50990"/>
    <lineage>
        <taxon>Eukaryota</taxon>
        <taxon>Fungi</taxon>
        <taxon>Dikarya</taxon>
        <taxon>Basidiomycota</taxon>
        <taxon>Agaricomycotina</taxon>
        <taxon>Agaricomycetes</taxon>
        <taxon>Hymenochaetales</taxon>
        <taxon>Rickenellaceae</taxon>
        <taxon>Rickenella</taxon>
    </lineage>
</organism>
<dbReference type="AlphaFoldDB" id="A0A4Y7QGM8"/>
<feature type="compositionally biased region" description="Low complexity" evidence="1">
    <location>
        <begin position="57"/>
        <end position="70"/>
    </location>
</feature>
<evidence type="ECO:0000256" key="1">
    <source>
        <dbReference type="SAM" id="MobiDB-lite"/>
    </source>
</evidence>
<dbReference type="EMBL" id="ML170161">
    <property type="protein sequence ID" value="TDL26575.1"/>
    <property type="molecule type" value="Genomic_DNA"/>
</dbReference>
<proteinExistence type="predicted"/>
<evidence type="ECO:0000313" key="3">
    <source>
        <dbReference type="Proteomes" id="UP000294933"/>
    </source>
</evidence>
<keyword evidence="3" id="KW-1185">Reference proteome</keyword>
<name>A0A4Y7QGM8_9AGAM</name>
<sequence>MEKPSSSSSRRPRGKGRKGKEEKDNDPTKRFKSRFRLTKAASQSRRPDQDQEGRVASSSRLTSSHPLSSPIAQHQSVNVPNAFTGDIHANPGALVGTNNDPTVNWSLNSNHLDCPPSERGCLAPTDFGGDRIGGNGQPDTTHGTQGPGQLMPTISGSTLQNPFDPAILPQRTHHRSPNIIPPSTFYNAEGQGIHLETLINQPNVNTAPYPRQTNVTLPNATPGHNIREQMLPNLPPYAREHNPPLATIPFIAQEGNHTDLPLFTRERYPSWPSTTPPILDFNNEARSNYIPRGHYFPAPPPIPPPFSGYGGVPDFPATMPESIPSSWAPASHSHSRVDHLHTSVTPCNAESSMYHEPPLSSTHFDLTTSPTSDITPRPPMGRSFHHPPVGWTPNSEGIQEGWRVVQCQCGTEIQVPVHIHQPRCHRCGRFVNWA</sequence>
<reference evidence="2 3" key="1">
    <citation type="submission" date="2018-06" db="EMBL/GenBank/DDBJ databases">
        <title>A transcriptomic atlas of mushroom development highlights an independent origin of complex multicellularity.</title>
        <authorList>
            <consortium name="DOE Joint Genome Institute"/>
            <person name="Krizsan K."/>
            <person name="Almasi E."/>
            <person name="Merenyi Z."/>
            <person name="Sahu N."/>
            <person name="Viragh M."/>
            <person name="Koszo T."/>
            <person name="Mondo S."/>
            <person name="Kiss B."/>
            <person name="Balint B."/>
            <person name="Kues U."/>
            <person name="Barry K."/>
            <person name="Hegedus J.C."/>
            <person name="Henrissat B."/>
            <person name="Johnson J."/>
            <person name="Lipzen A."/>
            <person name="Ohm R."/>
            <person name="Nagy I."/>
            <person name="Pangilinan J."/>
            <person name="Yan J."/>
            <person name="Xiong Y."/>
            <person name="Grigoriev I.V."/>
            <person name="Hibbett D.S."/>
            <person name="Nagy L.G."/>
        </authorList>
    </citation>
    <scope>NUCLEOTIDE SEQUENCE [LARGE SCALE GENOMIC DNA]</scope>
    <source>
        <strain evidence="2 3">SZMC22713</strain>
    </source>
</reference>
<accession>A0A4Y7QGM8</accession>
<feature type="compositionally biased region" description="Basic and acidic residues" evidence="1">
    <location>
        <begin position="19"/>
        <end position="29"/>
    </location>
</feature>
<dbReference type="Proteomes" id="UP000294933">
    <property type="component" value="Unassembled WGS sequence"/>
</dbReference>
<gene>
    <name evidence="2" type="ORF">BD410DRAFT_525936</name>
</gene>
<protein>
    <submittedName>
        <fullName evidence="2">Uncharacterized protein</fullName>
    </submittedName>
</protein>
<feature type="region of interest" description="Disordered" evidence="1">
    <location>
        <begin position="1"/>
        <end position="71"/>
    </location>
</feature>